<feature type="region of interest" description="Disordered" evidence="6">
    <location>
        <begin position="170"/>
        <end position="191"/>
    </location>
</feature>
<name>A0A7C3IKS8_9CREN</name>
<sequence>MSAYKYIGEAWKKPREGIVRSMRTERFVKWRRGPAINEVEVPTRLDRARILGYKAKQGIIVARIRIIRGPMNVERPNSGRRPKRMGVLGITSRKGTRAVAEERVARKYPNMNVIGSYWVGSDGRYSWYEVILVDPAHPSITSDKDLSWVSSPAQRNRVFKGLTAAGKRGRGLYRSGKGTEKLGKGRSVNFK</sequence>
<dbReference type="Gene3D" id="3.40.1120.10">
    <property type="entry name" value="Ribosomal protein l15e"/>
    <property type="match status" value="1"/>
</dbReference>
<dbReference type="PANTHER" id="PTHR11847">
    <property type="entry name" value="RIBOSOMAL PROTEIN L15"/>
    <property type="match status" value="1"/>
</dbReference>
<reference evidence="7" key="1">
    <citation type="journal article" date="2020" name="mSystems">
        <title>Genome- and Community-Level Interaction Insights into Carbon Utilization and Element Cycling Functions of Hydrothermarchaeota in Hydrothermal Sediment.</title>
        <authorList>
            <person name="Zhou Z."/>
            <person name="Liu Y."/>
            <person name="Xu W."/>
            <person name="Pan J."/>
            <person name="Luo Z.H."/>
            <person name="Li M."/>
        </authorList>
    </citation>
    <scope>NUCLEOTIDE SEQUENCE [LARGE SCALE GENOMIC DNA]</scope>
    <source>
        <strain evidence="7">SpSt-468</strain>
    </source>
</reference>
<comment type="caution">
    <text evidence="7">The sequence shown here is derived from an EMBL/GenBank/DDBJ whole genome shotgun (WGS) entry which is preliminary data.</text>
</comment>
<dbReference type="PANTHER" id="PTHR11847:SF4">
    <property type="entry name" value="LARGE RIBOSOMAL SUBUNIT PROTEIN EL15"/>
    <property type="match status" value="1"/>
</dbReference>
<proteinExistence type="inferred from homology"/>
<evidence type="ECO:0000256" key="2">
    <source>
        <dbReference type="ARBA" id="ARBA00022980"/>
    </source>
</evidence>
<comment type="similarity">
    <text evidence="1">Belongs to the eukaryotic ribosomal protein eL15 family.</text>
</comment>
<protein>
    <recommendedName>
        <fullName evidence="4">Large ribosomal subunit protein eL15</fullName>
    </recommendedName>
    <alternativeName>
        <fullName evidence="5">50S ribosomal protein L15e</fullName>
    </alternativeName>
</protein>
<keyword evidence="3" id="KW-0687">Ribonucleoprotein</keyword>
<dbReference type="InterPro" id="IPR020925">
    <property type="entry name" value="Ribosomal_eL15_CS"/>
</dbReference>
<dbReference type="GO" id="GO:0002181">
    <property type="term" value="P:cytoplasmic translation"/>
    <property type="evidence" value="ECO:0007669"/>
    <property type="project" value="TreeGrafter"/>
</dbReference>
<accession>A0A7C3IKS8</accession>
<dbReference type="Pfam" id="PF00827">
    <property type="entry name" value="Ribosomal_L15e"/>
    <property type="match status" value="1"/>
</dbReference>
<dbReference type="GO" id="GO:0003735">
    <property type="term" value="F:structural constituent of ribosome"/>
    <property type="evidence" value="ECO:0007669"/>
    <property type="project" value="InterPro"/>
</dbReference>
<dbReference type="AlphaFoldDB" id="A0A7C3IKS8"/>
<evidence type="ECO:0000256" key="3">
    <source>
        <dbReference type="ARBA" id="ARBA00023274"/>
    </source>
</evidence>
<dbReference type="GO" id="GO:0022625">
    <property type="term" value="C:cytosolic large ribosomal subunit"/>
    <property type="evidence" value="ECO:0007669"/>
    <property type="project" value="TreeGrafter"/>
</dbReference>
<dbReference type="EMBL" id="DSTX01000002">
    <property type="protein sequence ID" value="HFK19931.1"/>
    <property type="molecule type" value="Genomic_DNA"/>
</dbReference>
<dbReference type="SUPFAM" id="SSF54189">
    <property type="entry name" value="Ribosomal proteins S24e, L23 and L15e"/>
    <property type="match status" value="1"/>
</dbReference>
<evidence type="ECO:0000256" key="5">
    <source>
        <dbReference type="ARBA" id="ARBA00035535"/>
    </source>
</evidence>
<dbReference type="GO" id="GO:0003723">
    <property type="term" value="F:RNA binding"/>
    <property type="evidence" value="ECO:0007669"/>
    <property type="project" value="TreeGrafter"/>
</dbReference>
<dbReference type="PROSITE" id="PS01194">
    <property type="entry name" value="RIBOSOMAL_L15E"/>
    <property type="match status" value="1"/>
</dbReference>
<dbReference type="InterPro" id="IPR024794">
    <property type="entry name" value="Rbsml_eL15_core_dom_sf"/>
</dbReference>
<evidence type="ECO:0000256" key="1">
    <source>
        <dbReference type="ARBA" id="ARBA00006857"/>
    </source>
</evidence>
<dbReference type="NCBIfam" id="NF003269">
    <property type="entry name" value="PRK04243.1"/>
    <property type="match status" value="1"/>
</dbReference>
<evidence type="ECO:0000256" key="4">
    <source>
        <dbReference type="ARBA" id="ARBA00035214"/>
    </source>
</evidence>
<dbReference type="FunFam" id="3.40.1120.10:FF:000002">
    <property type="entry name" value="50S ribosomal protein L15e"/>
    <property type="match status" value="1"/>
</dbReference>
<dbReference type="InterPro" id="IPR000439">
    <property type="entry name" value="Ribosomal_eL15"/>
</dbReference>
<evidence type="ECO:0000313" key="7">
    <source>
        <dbReference type="EMBL" id="HFK19931.1"/>
    </source>
</evidence>
<dbReference type="SMART" id="SM01384">
    <property type="entry name" value="Ribosomal_L15e"/>
    <property type="match status" value="1"/>
</dbReference>
<evidence type="ECO:0000256" key="6">
    <source>
        <dbReference type="SAM" id="MobiDB-lite"/>
    </source>
</evidence>
<keyword evidence="2 7" id="KW-0689">Ribosomal protein</keyword>
<organism evidence="7">
    <name type="scientific">Candidatus Methanomethylicus mesodigestus</name>
    <dbReference type="NCBI Taxonomy" id="1867258"/>
    <lineage>
        <taxon>Archaea</taxon>
        <taxon>Thermoproteota</taxon>
        <taxon>Methanosuratincolia</taxon>
        <taxon>Candidatus Methanomethylicales</taxon>
        <taxon>Candidatus Methanomethylicaceae</taxon>
        <taxon>Candidatus Methanomethylicus</taxon>
    </lineage>
</organism>
<gene>
    <name evidence="7" type="ORF">ENS19_01465</name>
</gene>
<dbReference type="InterPro" id="IPR012678">
    <property type="entry name" value="Ribosomal_uL23/eL15/eS24_sf"/>
</dbReference>